<proteinExistence type="predicted"/>
<evidence type="ECO:0000313" key="2">
    <source>
        <dbReference type="Proteomes" id="UP000258379"/>
    </source>
</evidence>
<evidence type="ECO:0000313" key="1">
    <source>
        <dbReference type="EMBL" id="RFT30451.1"/>
    </source>
</evidence>
<comment type="caution">
    <text evidence="1">The sequence shown here is derived from an EMBL/GenBank/DDBJ whole genome shotgun (WGS) entry which is preliminary data.</text>
</comment>
<protein>
    <submittedName>
        <fullName evidence="1">Levansucrase</fullName>
    </submittedName>
</protein>
<name>A0A2I1PLT4_GARVA</name>
<dbReference type="EMBL" id="NNRU01000001">
    <property type="protein sequence ID" value="RFT30451.1"/>
    <property type="molecule type" value="Genomic_DNA"/>
</dbReference>
<sequence>MLMKSIIKMGAGEKGIVPAPVEEELVGGRSTLLLGNPELGEDFRELTQAKSTMQIFCKFLFYVL</sequence>
<accession>A0A2I1PLT4</accession>
<reference evidence="1 2" key="1">
    <citation type="submission" date="2017-07" db="EMBL/GenBank/DDBJ databases">
        <title>A comparative genomics approach to explaining the enigmatic role of Gardnerella vaginalis in the vaginal microbiome.</title>
        <authorList>
            <person name="Vancuren S.J."/>
            <person name="Hill J.E."/>
        </authorList>
    </citation>
    <scope>NUCLEOTIDE SEQUENCE [LARGE SCALE GENOMIC DNA]</scope>
    <source>
        <strain evidence="1 2">WP023</strain>
    </source>
</reference>
<gene>
    <name evidence="1" type="ORF">CG405_00620</name>
</gene>
<dbReference type="AlphaFoldDB" id="A0A2I1PLT4"/>
<dbReference type="RefSeq" id="WP_004114058.1">
    <property type="nucleotide sequence ID" value="NZ_NQOJ01000002.1"/>
</dbReference>
<organism evidence="1 2">
    <name type="scientific">Gardnerella vaginalis</name>
    <dbReference type="NCBI Taxonomy" id="2702"/>
    <lineage>
        <taxon>Bacteria</taxon>
        <taxon>Bacillati</taxon>
        <taxon>Actinomycetota</taxon>
        <taxon>Actinomycetes</taxon>
        <taxon>Bifidobacteriales</taxon>
        <taxon>Bifidobacteriaceae</taxon>
        <taxon>Gardnerella</taxon>
    </lineage>
</organism>
<dbReference type="Proteomes" id="UP000258379">
    <property type="component" value="Unassembled WGS sequence"/>
</dbReference>